<feature type="non-terminal residue" evidence="2">
    <location>
        <position position="384"/>
    </location>
</feature>
<accession>A0A553N6K9</accession>
<reference evidence="2 3" key="1">
    <citation type="journal article" date="2018" name="Nat. Ecol. Evol.">
        <title>Genomic signatures of mitonuclear coevolution across populations of Tigriopus californicus.</title>
        <authorList>
            <person name="Barreto F.S."/>
            <person name="Watson E.T."/>
            <person name="Lima T.G."/>
            <person name="Willett C.S."/>
            <person name="Edmands S."/>
            <person name="Li W."/>
            <person name="Burton R.S."/>
        </authorList>
    </citation>
    <scope>NUCLEOTIDE SEQUENCE [LARGE SCALE GENOMIC DNA]</scope>
    <source>
        <strain evidence="2 3">San Diego</strain>
    </source>
</reference>
<dbReference type="OMA" id="CNIADYL"/>
<evidence type="ECO:0000313" key="2">
    <source>
        <dbReference type="EMBL" id="TRY61075.1"/>
    </source>
</evidence>
<dbReference type="PROSITE" id="PS50181">
    <property type="entry name" value="FBOX"/>
    <property type="match status" value="1"/>
</dbReference>
<dbReference type="InterPro" id="IPR001810">
    <property type="entry name" value="F-box_dom"/>
</dbReference>
<feature type="domain" description="F-box" evidence="1">
    <location>
        <begin position="76"/>
        <end position="122"/>
    </location>
</feature>
<proteinExistence type="predicted"/>
<dbReference type="SUPFAM" id="SSF52047">
    <property type="entry name" value="RNI-like"/>
    <property type="match status" value="1"/>
</dbReference>
<dbReference type="Gene3D" id="3.80.10.10">
    <property type="entry name" value="Ribonuclease Inhibitor"/>
    <property type="match status" value="2"/>
</dbReference>
<sequence length="384" mass="43609">MNPSIQKCILRPVRFPIQHIRLELDQTEHWYYTELSAVALTYGAFENSLHSVLHMTSSSNNEATSKTCSKNYKDHLNFLERVPIDVFMHVSKYIDIPDIISLFRVSKQIKAMIQESRLLKTLDLSRFWMGFKAISIRSLPNLCCNGFTKLDLSWCGLYMGQNYTNELDHFFMDLSEKKTLSTLTHLRLNNSVILLNTLKLILQTTLLVELSVSGSRILDINKSPNSTEDINDMLHFGSTQGRFANMNALNISGLPVTMATMVHVLDHACKLEHLDISNCLKLDLSQILTLCPIGLKTLQAWRVPSLHQPHGLLRLTELEELDIGWVLSDGLGDILKQMNNLKKLFLSANRNIEDSDLSVFADHCAKLEQLDLVGNRSLTPETLK</sequence>
<keyword evidence="3" id="KW-1185">Reference proteome</keyword>
<evidence type="ECO:0000259" key="1">
    <source>
        <dbReference type="PROSITE" id="PS50181"/>
    </source>
</evidence>
<gene>
    <name evidence="2" type="ORF">TCAL_09085</name>
</gene>
<organism evidence="2 3">
    <name type="scientific">Tigriopus californicus</name>
    <name type="common">Marine copepod</name>
    <dbReference type="NCBI Taxonomy" id="6832"/>
    <lineage>
        <taxon>Eukaryota</taxon>
        <taxon>Metazoa</taxon>
        <taxon>Ecdysozoa</taxon>
        <taxon>Arthropoda</taxon>
        <taxon>Crustacea</taxon>
        <taxon>Multicrustacea</taxon>
        <taxon>Hexanauplia</taxon>
        <taxon>Copepoda</taxon>
        <taxon>Harpacticoida</taxon>
        <taxon>Harpacticidae</taxon>
        <taxon>Tigriopus</taxon>
    </lineage>
</organism>
<dbReference type="STRING" id="6832.A0A553N6K9"/>
<name>A0A553N6K9_TIGCA</name>
<protein>
    <recommendedName>
        <fullName evidence="1">F-box domain-containing protein</fullName>
    </recommendedName>
</protein>
<dbReference type="AlphaFoldDB" id="A0A553N6K9"/>
<comment type="caution">
    <text evidence="2">The sequence shown here is derived from an EMBL/GenBank/DDBJ whole genome shotgun (WGS) entry which is preliminary data.</text>
</comment>
<dbReference type="InterPro" id="IPR032675">
    <property type="entry name" value="LRR_dom_sf"/>
</dbReference>
<evidence type="ECO:0000313" key="3">
    <source>
        <dbReference type="Proteomes" id="UP000318571"/>
    </source>
</evidence>
<dbReference type="EMBL" id="VCGU01000459">
    <property type="protein sequence ID" value="TRY61075.1"/>
    <property type="molecule type" value="Genomic_DNA"/>
</dbReference>
<dbReference type="Proteomes" id="UP000318571">
    <property type="component" value="Chromosome 8"/>
</dbReference>